<keyword evidence="5" id="KW-0539">Nucleus</keyword>
<dbReference type="PANTHER" id="PTHR31072">
    <property type="entry name" value="TRANSCRIPTION FACTOR TCP4-RELATED"/>
    <property type="match status" value="1"/>
</dbReference>
<evidence type="ECO:0000256" key="2">
    <source>
        <dbReference type="ARBA" id="ARBA00023015"/>
    </source>
</evidence>
<protein>
    <recommendedName>
        <fullName evidence="7">TCP domain-containing protein</fullName>
    </recommendedName>
</protein>
<dbReference type="GO" id="GO:0043565">
    <property type="term" value="F:sequence-specific DNA binding"/>
    <property type="evidence" value="ECO:0007669"/>
    <property type="project" value="TreeGrafter"/>
</dbReference>
<dbReference type="Pfam" id="PF03634">
    <property type="entry name" value="TCP"/>
    <property type="match status" value="1"/>
</dbReference>
<feature type="domain" description="TCP" evidence="7">
    <location>
        <begin position="49"/>
        <end position="103"/>
    </location>
</feature>
<dbReference type="GO" id="GO:0003700">
    <property type="term" value="F:DNA-binding transcription factor activity"/>
    <property type="evidence" value="ECO:0007669"/>
    <property type="project" value="InterPro"/>
</dbReference>
<proteinExistence type="predicted"/>
<sequence length="225" mass="24234">MFLQISSANVHCVPSALPSSSSADADVSAGNSRPKASISKKTASKPNSTKDRHKKVNGRGRRIRMPALCAARVFQLTRELGHRSDGETIEWLLRHAEPSIIAATRSGTIPAAAISASAELPPSNMASSSAVVQQQQAPTAGPVMSFSIHPLASKHHPINSSHLFGLPHADLNCRLDLCQTPPASNIPPEYLRFNQLPFTTLLLQPTTAEEEAEEQQRHMVNGDNQ</sequence>
<gene>
    <name evidence="8" type="ORF">M569_15478</name>
</gene>
<evidence type="ECO:0000256" key="4">
    <source>
        <dbReference type="ARBA" id="ARBA00023163"/>
    </source>
</evidence>
<keyword evidence="2" id="KW-0805">Transcription regulation</keyword>
<evidence type="ECO:0000313" key="8">
    <source>
        <dbReference type="EMBL" id="EPS59332.1"/>
    </source>
</evidence>
<keyword evidence="3" id="KW-0238">DNA-binding</keyword>
<dbReference type="OrthoDB" id="1911901at2759"/>
<dbReference type="InterPro" id="IPR017887">
    <property type="entry name" value="TF_TCP_subgr"/>
</dbReference>
<keyword evidence="9" id="KW-1185">Reference proteome</keyword>
<name>S8DIQ0_9LAMI</name>
<reference evidence="8 9" key="1">
    <citation type="journal article" date="2013" name="BMC Genomics">
        <title>The miniature genome of a carnivorous plant Genlisea aurea contains a low number of genes and short non-coding sequences.</title>
        <authorList>
            <person name="Leushkin E.V."/>
            <person name="Sutormin R.A."/>
            <person name="Nabieva E.R."/>
            <person name="Penin A.A."/>
            <person name="Kondrashov A.S."/>
            <person name="Logacheva M.D."/>
        </authorList>
    </citation>
    <scope>NUCLEOTIDE SEQUENCE [LARGE SCALE GENOMIC DNA]</scope>
</reference>
<evidence type="ECO:0000259" key="7">
    <source>
        <dbReference type="PROSITE" id="PS51369"/>
    </source>
</evidence>
<feature type="region of interest" description="Disordered" evidence="6">
    <location>
        <begin position="20"/>
        <end position="58"/>
    </location>
</feature>
<dbReference type="PANTHER" id="PTHR31072:SF91">
    <property type="entry name" value="TRANSCRIPTION FACTOR TCP6"/>
    <property type="match status" value="1"/>
</dbReference>
<evidence type="ECO:0000256" key="5">
    <source>
        <dbReference type="ARBA" id="ARBA00023242"/>
    </source>
</evidence>
<organism evidence="8 9">
    <name type="scientific">Genlisea aurea</name>
    <dbReference type="NCBI Taxonomy" id="192259"/>
    <lineage>
        <taxon>Eukaryota</taxon>
        <taxon>Viridiplantae</taxon>
        <taxon>Streptophyta</taxon>
        <taxon>Embryophyta</taxon>
        <taxon>Tracheophyta</taxon>
        <taxon>Spermatophyta</taxon>
        <taxon>Magnoliopsida</taxon>
        <taxon>eudicotyledons</taxon>
        <taxon>Gunneridae</taxon>
        <taxon>Pentapetalae</taxon>
        <taxon>asterids</taxon>
        <taxon>lamiids</taxon>
        <taxon>Lamiales</taxon>
        <taxon>Lentibulariaceae</taxon>
        <taxon>Genlisea</taxon>
    </lineage>
</organism>
<comment type="subcellular location">
    <subcellularLocation>
        <location evidence="1">Nucleus</location>
    </subcellularLocation>
</comment>
<evidence type="ECO:0000313" key="9">
    <source>
        <dbReference type="Proteomes" id="UP000015453"/>
    </source>
</evidence>
<dbReference type="PROSITE" id="PS51369">
    <property type="entry name" value="TCP"/>
    <property type="match status" value="1"/>
</dbReference>
<evidence type="ECO:0000256" key="3">
    <source>
        <dbReference type="ARBA" id="ARBA00023125"/>
    </source>
</evidence>
<dbReference type="Proteomes" id="UP000015453">
    <property type="component" value="Unassembled WGS sequence"/>
</dbReference>
<accession>S8DIQ0</accession>
<dbReference type="EMBL" id="AUSU01008443">
    <property type="protein sequence ID" value="EPS59332.1"/>
    <property type="molecule type" value="Genomic_DNA"/>
</dbReference>
<evidence type="ECO:0000256" key="6">
    <source>
        <dbReference type="SAM" id="MobiDB-lite"/>
    </source>
</evidence>
<comment type="caution">
    <text evidence="8">The sequence shown here is derived from an EMBL/GenBank/DDBJ whole genome shotgun (WGS) entry which is preliminary data.</text>
</comment>
<dbReference type="GO" id="GO:0005634">
    <property type="term" value="C:nucleus"/>
    <property type="evidence" value="ECO:0007669"/>
    <property type="project" value="UniProtKB-SubCell"/>
</dbReference>
<dbReference type="InterPro" id="IPR005333">
    <property type="entry name" value="Transcription_factor_TCP"/>
</dbReference>
<dbReference type="AlphaFoldDB" id="S8DIQ0"/>
<keyword evidence="4" id="KW-0804">Transcription</keyword>
<feature type="compositionally biased region" description="Low complexity" evidence="6">
    <location>
        <begin position="20"/>
        <end position="29"/>
    </location>
</feature>
<evidence type="ECO:0000256" key="1">
    <source>
        <dbReference type="ARBA" id="ARBA00004123"/>
    </source>
</evidence>